<organism evidence="1 2">
    <name type="scientific">Malus baccata</name>
    <name type="common">Siberian crab apple</name>
    <name type="synonym">Pyrus baccata</name>
    <dbReference type="NCBI Taxonomy" id="106549"/>
    <lineage>
        <taxon>Eukaryota</taxon>
        <taxon>Viridiplantae</taxon>
        <taxon>Streptophyta</taxon>
        <taxon>Embryophyta</taxon>
        <taxon>Tracheophyta</taxon>
        <taxon>Spermatophyta</taxon>
        <taxon>Magnoliopsida</taxon>
        <taxon>eudicotyledons</taxon>
        <taxon>Gunneridae</taxon>
        <taxon>Pentapetalae</taxon>
        <taxon>rosids</taxon>
        <taxon>fabids</taxon>
        <taxon>Rosales</taxon>
        <taxon>Rosaceae</taxon>
        <taxon>Amygdaloideae</taxon>
        <taxon>Maleae</taxon>
        <taxon>Malus</taxon>
    </lineage>
</organism>
<dbReference type="Proteomes" id="UP000315295">
    <property type="component" value="Unassembled WGS sequence"/>
</dbReference>
<dbReference type="EMBL" id="VIEB01000019">
    <property type="protein sequence ID" value="TQE12517.1"/>
    <property type="molecule type" value="Genomic_DNA"/>
</dbReference>
<name>A0A540NN99_MALBA</name>
<evidence type="ECO:0000313" key="2">
    <source>
        <dbReference type="Proteomes" id="UP000315295"/>
    </source>
</evidence>
<dbReference type="AlphaFoldDB" id="A0A540NN99"/>
<sequence>MASSSVLDGGDGGCNDGGVVEEERIEPWLWDLGSLGCRQGGWLDGWCRCRLRRQ</sequence>
<proteinExistence type="predicted"/>
<accession>A0A540NN99</accession>
<comment type="caution">
    <text evidence="1">The sequence shown here is derived from an EMBL/GenBank/DDBJ whole genome shotgun (WGS) entry which is preliminary data.</text>
</comment>
<keyword evidence="2" id="KW-1185">Reference proteome</keyword>
<protein>
    <submittedName>
        <fullName evidence="1">Uncharacterized protein</fullName>
    </submittedName>
</protein>
<evidence type="ECO:0000313" key="1">
    <source>
        <dbReference type="EMBL" id="TQE12517.1"/>
    </source>
</evidence>
<gene>
    <name evidence="1" type="ORF">C1H46_001908</name>
</gene>
<reference evidence="1 2" key="1">
    <citation type="journal article" date="2019" name="G3 (Bethesda)">
        <title>Sequencing of a Wild Apple (Malus baccata) Genome Unravels the Differences Between Cultivated and Wild Apple Species Regarding Disease Resistance and Cold Tolerance.</title>
        <authorList>
            <person name="Chen X."/>
        </authorList>
    </citation>
    <scope>NUCLEOTIDE SEQUENCE [LARGE SCALE GENOMIC DNA]</scope>
    <source>
        <strain evidence="2">cv. Shandingzi</strain>
        <tissue evidence="1">Leaves</tissue>
    </source>
</reference>